<reference evidence="1" key="1">
    <citation type="submission" date="2019-10" db="EMBL/GenBank/DDBJ databases">
        <title>Draft genome sequence of Panacibacter sp. KCS-6.</title>
        <authorList>
            <person name="Yim K.J."/>
        </authorList>
    </citation>
    <scope>NUCLEOTIDE SEQUENCE</scope>
    <source>
        <strain evidence="1">KCS-6</strain>
    </source>
</reference>
<evidence type="ECO:0000313" key="1">
    <source>
        <dbReference type="EMBL" id="NNV56386.1"/>
    </source>
</evidence>
<dbReference type="AlphaFoldDB" id="A0A8J8FIB2"/>
<comment type="caution">
    <text evidence="1">The sequence shown here is derived from an EMBL/GenBank/DDBJ whole genome shotgun (WGS) entry which is preliminary data.</text>
</comment>
<keyword evidence="2" id="KW-1185">Reference proteome</keyword>
<dbReference type="Proteomes" id="UP000598971">
    <property type="component" value="Unassembled WGS sequence"/>
</dbReference>
<gene>
    <name evidence="1" type="ORF">GD597_13025</name>
</gene>
<dbReference type="EMBL" id="WHPF01000008">
    <property type="protein sequence ID" value="NNV56386.1"/>
    <property type="molecule type" value="Genomic_DNA"/>
</dbReference>
<dbReference type="RefSeq" id="WP_171608323.1">
    <property type="nucleotide sequence ID" value="NZ_WHPF01000008.1"/>
</dbReference>
<sequence>MPQQRKIPYHTVKVGYGIYIIEEIRKRINKEQPTETDIRRMLLKNTKPTMDAAVVMAKQMSRFCKTNKEFLLKAKEETLDKIAVALGLPLQQCTHFYERINQLYKRSTHYYTYLQKAEQYMLQFKMANDEIYFKQLLNYREEYGIKTMLITYPFGQLDSNLPASDFGAYTDIKTEVLFKELCSRMNATQYKLLTDNLVDRFFKKDIQKPDTWISIGLFGNKLSYGLLTMPPFNAVFKWLPEENKIMLAGKTYAANREKKQDYAVFARLQLARGKTIIIIGGIEGYGTEKLGEYVWRNWRKIYDVVFSEISDSVILLYKIAAGKIHQQDLVRFN</sequence>
<protein>
    <submittedName>
        <fullName evidence="1">Uncharacterized protein</fullName>
    </submittedName>
</protein>
<name>A0A8J8FIB2_9BACT</name>
<organism evidence="1 2">
    <name type="scientific">Limnovirga soli</name>
    <dbReference type="NCBI Taxonomy" id="2656915"/>
    <lineage>
        <taxon>Bacteria</taxon>
        <taxon>Pseudomonadati</taxon>
        <taxon>Bacteroidota</taxon>
        <taxon>Chitinophagia</taxon>
        <taxon>Chitinophagales</taxon>
        <taxon>Chitinophagaceae</taxon>
        <taxon>Limnovirga</taxon>
    </lineage>
</organism>
<proteinExistence type="predicted"/>
<accession>A0A8J8FIB2</accession>
<evidence type="ECO:0000313" key="2">
    <source>
        <dbReference type="Proteomes" id="UP000598971"/>
    </source>
</evidence>